<dbReference type="AlphaFoldDB" id="A0A6C0B023"/>
<accession>A0A6C0B023</accession>
<evidence type="ECO:0000256" key="1">
    <source>
        <dbReference type="SAM" id="MobiDB-lite"/>
    </source>
</evidence>
<proteinExistence type="predicted"/>
<name>A0A6C0B023_9ZZZZ</name>
<feature type="compositionally biased region" description="Basic residues" evidence="1">
    <location>
        <begin position="98"/>
        <end position="146"/>
    </location>
</feature>
<organism evidence="2">
    <name type="scientific">viral metagenome</name>
    <dbReference type="NCBI Taxonomy" id="1070528"/>
    <lineage>
        <taxon>unclassified sequences</taxon>
        <taxon>metagenomes</taxon>
        <taxon>organismal metagenomes</taxon>
    </lineage>
</organism>
<evidence type="ECO:0000313" key="2">
    <source>
        <dbReference type="EMBL" id="QHS84805.1"/>
    </source>
</evidence>
<sequence>MSNKDEINRYGVKPFKTNGPVDVSQTLKSFNQSVNSKINLGGGKGEASRLTIPKFSCPGGSCSVVGANSNSIVGNTAIVKAIAQAKNDHYVGGYKERSYKKKSRKKRIHKKKSPKKRVHKKKSPKWKSYKKKSRKAKSYKKKFYKQ</sequence>
<reference evidence="2" key="1">
    <citation type="journal article" date="2020" name="Nature">
        <title>Giant virus diversity and host interactions through global metagenomics.</title>
        <authorList>
            <person name="Schulz F."/>
            <person name="Roux S."/>
            <person name="Paez-Espino D."/>
            <person name="Jungbluth S."/>
            <person name="Walsh D.A."/>
            <person name="Denef V.J."/>
            <person name="McMahon K.D."/>
            <person name="Konstantinidis K.T."/>
            <person name="Eloe-Fadrosh E.A."/>
            <person name="Kyrpides N.C."/>
            <person name="Woyke T."/>
        </authorList>
    </citation>
    <scope>NUCLEOTIDE SEQUENCE</scope>
    <source>
        <strain evidence="2">GVMAG-S-ERX556022-25</strain>
    </source>
</reference>
<protein>
    <submittedName>
        <fullName evidence="2">Uncharacterized protein</fullName>
    </submittedName>
</protein>
<feature type="region of interest" description="Disordered" evidence="1">
    <location>
        <begin position="92"/>
        <end position="146"/>
    </location>
</feature>
<dbReference type="EMBL" id="MN738813">
    <property type="protein sequence ID" value="QHS84805.1"/>
    <property type="molecule type" value="Genomic_DNA"/>
</dbReference>